<keyword evidence="1" id="KW-1015">Disulfide bond</keyword>
<dbReference type="InterPro" id="IPR017937">
    <property type="entry name" value="Thioredoxin_CS"/>
</dbReference>
<keyword evidence="5" id="KW-1185">Reference proteome</keyword>
<feature type="chain" id="PRO_5046361906" evidence="2">
    <location>
        <begin position="23"/>
        <end position="181"/>
    </location>
</feature>
<feature type="signal peptide" evidence="2">
    <location>
        <begin position="1"/>
        <end position="22"/>
    </location>
</feature>
<reference evidence="5" key="1">
    <citation type="journal article" date="2019" name="Int. J. Syst. Evol. Microbiol.">
        <title>The Global Catalogue of Microorganisms (GCM) 10K type strain sequencing project: providing services to taxonomists for standard genome sequencing and annotation.</title>
        <authorList>
            <consortium name="The Broad Institute Genomics Platform"/>
            <consortium name="The Broad Institute Genome Sequencing Center for Infectious Disease"/>
            <person name="Wu L."/>
            <person name="Ma J."/>
        </authorList>
    </citation>
    <scope>NUCLEOTIDE SEQUENCE [LARGE SCALE GENOMIC DNA]</scope>
    <source>
        <strain evidence="5">CGMCC 1.13574</strain>
    </source>
</reference>
<dbReference type="PROSITE" id="PS51352">
    <property type="entry name" value="THIOREDOXIN_2"/>
    <property type="match status" value="1"/>
</dbReference>
<dbReference type="InterPro" id="IPR050553">
    <property type="entry name" value="Thioredoxin_ResA/DsbE_sf"/>
</dbReference>
<dbReference type="Pfam" id="PF00578">
    <property type="entry name" value="AhpC-TSA"/>
    <property type="match status" value="1"/>
</dbReference>
<dbReference type="InterPro" id="IPR036249">
    <property type="entry name" value="Thioredoxin-like_sf"/>
</dbReference>
<evidence type="ECO:0000256" key="1">
    <source>
        <dbReference type="ARBA" id="ARBA00023157"/>
    </source>
</evidence>
<dbReference type="SUPFAM" id="SSF52833">
    <property type="entry name" value="Thioredoxin-like"/>
    <property type="match status" value="1"/>
</dbReference>
<protein>
    <submittedName>
        <fullName evidence="4">TlpA family protein disulfide reductase</fullName>
    </submittedName>
</protein>
<name>A0ABW4ZW69_9BACL</name>
<evidence type="ECO:0000313" key="4">
    <source>
        <dbReference type="EMBL" id="MFD2169845.1"/>
    </source>
</evidence>
<sequence length="181" mass="20352">MNRRWPLFLLLISLLFSLSGCGSDEPGKQGSTKAVALTPGQPAPDFTLTTMSGQTVSLADLRGQKVFLNFWASWCPPCKKEMPDLQKMSRKYEDKVKLFGVNITHDDTLELAERFVLEQALTFPQLIDKDGAVQKAYGIITVPVSVTIDEEGKIVERRIGQLTHEQMEQMFQTLMMTTKQP</sequence>
<dbReference type="PROSITE" id="PS51257">
    <property type="entry name" value="PROKAR_LIPOPROTEIN"/>
    <property type="match status" value="1"/>
</dbReference>
<dbReference type="CDD" id="cd02966">
    <property type="entry name" value="TlpA_like_family"/>
    <property type="match status" value="1"/>
</dbReference>
<gene>
    <name evidence="4" type="ORF">ACFSOY_07535</name>
</gene>
<feature type="domain" description="Thioredoxin" evidence="3">
    <location>
        <begin position="37"/>
        <end position="164"/>
    </location>
</feature>
<accession>A0ABW4ZW69</accession>
<organism evidence="4 5">
    <name type="scientific">Tumebacillus lipolyticus</name>
    <dbReference type="NCBI Taxonomy" id="1280370"/>
    <lineage>
        <taxon>Bacteria</taxon>
        <taxon>Bacillati</taxon>
        <taxon>Bacillota</taxon>
        <taxon>Bacilli</taxon>
        <taxon>Bacillales</taxon>
        <taxon>Alicyclobacillaceae</taxon>
        <taxon>Tumebacillus</taxon>
    </lineage>
</organism>
<dbReference type="EMBL" id="JBHUIO010000005">
    <property type="protein sequence ID" value="MFD2169845.1"/>
    <property type="molecule type" value="Genomic_DNA"/>
</dbReference>
<keyword evidence="2" id="KW-0732">Signal</keyword>
<dbReference type="PANTHER" id="PTHR42852">
    <property type="entry name" value="THIOL:DISULFIDE INTERCHANGE PROTEIN DSBE"/>
    <property type="match status" value="1"/>
</dbReference>
<dbReference type="RefSeq" id="WP_386045308.1">
    <property type="nucleotide sequence ID" value="NZ_JBHUIO010000005.1"/>
</dbReference>
<dbReference type="PANTHER" id="PTHR42852:SF13">
    <property type="entry name" value="PROTEIN DIPZ"/>
    <property type="match status" value="1"/>
</dbReference>
<dbReference type="PROSITE" id="PS00194">
    <property type="entry name" value="THIOREDOXIN_1"/>
    <property type="match status" value="1"/>
</dbReference>
<dbReference type="Gene3D" id="3.40.30.10">
    <property type="entry name" value="Glutaredoxin"/>
    <property type="match status" value="1"/>
</dbReference>
<evidence type="ECO:0000259" key="3">
    <source>
        <dbReference type="PROSITE" id="PS51352"/>
    </source>
</evidence>
<proteinExistence type="predicted"/>
<evidence type="ECO:0000256" key="2">
    <source>
        <dbReference type="SAM" id="SignalP"/>
    </source>
</evidence>
<dbReference type="InterPro" id="IPR013766">
    <property type="entry name" value="Thioredoxin_domain"/>
</dbReference>
<evidence type="ECO:0000313" key="5">
    <source>
        <dbReference type="Proteomes" id="UP001597343"/>
    </source>
</evidence>
<dbReference type="Proteomes" id="UP001597343">
    <property type="component" value="Unassembled WGS sequence"/>
</dbReference>
<dbReference type="InterPro" id="IPR000866">
    <property type="entry name" value="AhpC/TSA"/>
</dbReference>
<comment type="caution">
    <text evidence="4">The sequence shown here is derived from an EMBL/GenBank/DDBJ whole genome shotgun (WGS) entry which is preliminary data.</text>
</comment>